<accession>A0AAD8BY08</accession>
<dbReference type="EMBL" id="JASAOG010000028">
    <property type="protein sequence ID" value="KAK0061914.1"/>
    <property type="molecule type" value="Genomic_DNA"/>
</dbReference>
<keyword evidence="1" id="KW-0175">Coiled coil</keyword>
<sequence>MDDDYAEQLEEDLLLSNKKLKECKQIVNEKHNIILELRDELNSLRQELIEKDDFLNSAKKEISSLKKKMSSVIDEIECTREENSSLETALETAREKIQFYGDTLKQMENEFRTSQRKLQERDDELEDLRRNMRCLNERYHSLQERALLQESKFQREVRRLISEAEGQCPSGKYQHRRFSAQVLKSNDFENGIGYKATRVFKVLVIDLQSSTSRKKNLVKGIH</sequence>
<evidence type="ECO:0000313" key="2">
    <source>
        <dbReference type="EMBL" id="KAK0061914.1"/>
    </source>
</evidence>
<name>A0AAD8BY08_BIOPF</name>
<protein>
    <submittedName>
        <fullName evidence="2">Golgin subfamily A member 4</fullName>
    </submittedName>
</protein>
<dbReference type="Proteomes" id="UP001233172">
    <property type="component" value="Unassembled WGS sequence"/>
</dbReference>
<evidence type="ECO:0000256" key="1">
    <source>
        <dbReference type="SAM" id="Coils"/>
    </source>
</evidence>
<organism evidence="2 3">
    <name type="scientific">Biomphalaria pfeifferi</name>
    <name type="common">Bloodfluke planorb</name>
    <name type="synonym">Freshwater snail</name>
    <dbReference type="NCBI Taxonomy" id="112525"/>
    <lineage>
        <taxon>Eukaryota</taxon>
        <taxon>Metazoa</taxon>
        <taxon>Spiralia</taxon>
        <taxon>Lophotrochozoa</taxon>
        <taxon>Mollusca</taxon>
        <taxon>Gastropoda</taxon>
        <taxon>Heterobranchia</taxon>
        <taxon>Euthyneura</taxon>
        <taxon>Panpulmonata</taxon>
        <taxon>Hygrophila</taxon>
        <taxon>Lymnaeoidea</taxon>
        <taxon>Planorbidae</taxon>
        <taxon>Biomphalaria</taxon>
    </lineage>
</organism>
<reference evidence="2" key="2">
    <citation type="submission" date="2023-04" db="EMBL/GenBank/DDBJ databases">
        <authorList>
            <person name="Bu L."/>
            <person name="Lu L."/>
            <person name="Laidemitt M.R."/>
            <person name="Zhang S.M."/>
            <person name="Mutuku M."/>
            <person name="Mkoji G."/>
            <person name="Steinauer M."/>
            <person name="Loker E.S."/>
        </authorList>
    </citation>
    <scope>NUCLEOTIDE SEQUENCE</scope>
    <source>
        <strain evidence="2">KasaAsao</strain>
        <tissue evidence="2">Whole Snail</tissue>
    </source>
</reference>
<proteinExistence type="predicted"/>
<dbReference type="AlphaFoldDB" id="A0AAD8BY08"/>
<feature type="coiled-coil region" evidence="1">
    <location>
        <begin position="6"/>
        <end position="145"/>
    </location>
</feature>
<dbReference type="SUPFAM" id="SSF57997">
    <property type="entry name" value="Tropomyosin"/>
    <property type="match status" value="1"/>
</dbReference>
<dbReference type="Gene3D" id="1.10.287.1490">
    <property type="match status" value="1"/>
</dbReference>
<comment type="caution">
    <text evidence="2">The sequence shown here is derived from an EMBL/GenBank/DDBJ whole genome shotgun (WGS) entry which is preliminary data.</text>
</comment>
<keyword evidence="3" id="KW-1185">Reference proteome</keyword>
<gene>
    <name evidence="2" type="ORF">Bpfe_008829</name>
</gene>
<reference evidence="2" key="1">
    <citation type="journal article" date="2023" name="PLoS Negl. Trop. Dis.">
        <title>A genome sequence for Biomphalaria pfeifferi, the major vector snail for the human-infecting parasite Schistosoma mansoni.</title>
        <authorList>
            <person name="Bu L."/>
            <person name="Lu L."/>
            <person name="Laidemitt M.R."/>
            <person name="Zhang S.M."/>
            <person name="Mutuku M."/>
            <person name="Mkoji G."/>
            <person name="Steinauer M."/>
            <person name="Loker E.S."/>
        </authorList>
    </citation>
    <scope>NUCLEOTIDE SEQUENCE</scope>
    <source>
        <strain evidence="2">KasaAsao</strain>
    </source>
</reference>
<evidence type="ECO:0000313" key="3">
    <source>
        <dbReference type="Proteomes" id="UP001233172"/>
    </source>
</evidence>